<comment type="subcellular location">
    <subcellularLocation>
        <location evidence="1">Membrane</location>
        <topology evidence="1">Single-pass membrane protein</topology>
    </subcellularLocation>
</comment>
<feature type="compositionally biased region" description="Low complexity" evidence="8">
    <location>
        <begin position="123"/>
        <end position="142"/>
    </location>
</feature>
<evidence type="ECO:0000256" key="6">
    <source>
        <dbReference type="ARBA" id="ARBA00023010"/>
    </source>
</evidence>
<feature type="region of interest" description="Disordered" evidence="8">
    <location>
        <begin position="73"/>
        <end position="160"/>
    </location>
</feature>
<keyword evidence="7" id="KW-0472">Membrane</keyword>
<gene>
    <name evidence="9" type="ORF">SAMN04488554_0461</name>
</gene>
<evidence type="ECO:0000256" key="5">
    <source>
        <dbReference type="ARBA" id="ARBA00022989"/>
    </source>
</evidence>
<evidence type="ECO:0000256" key="4">
    <source>
        <dbReference type="ARBA" id="ARBA00022927"/>
    </source>
</evidence>
<evidence type="ECO:0000313" key="10">
    <source>
        <dbReference type="Proteomes" id="UP000199220"/>
    </source>
</evidence>
<dbReference type="STRING" id="648782.SAMN04488554_0461"/>
<dbReference type="AlphaFoldDB" id="A0A1H5CTD9"/>
<keyword evidence="3" id="KW-0812">Transmembrane</keyword>
<sequence length="160" mass="16754">MQLGFEEIAIVAVLAVLLIGPERLPTYAEQLARLVRTLRDMARGATATIKEELGPEAADLDFSKLDPRQYDPRRIVRDALLDDEKPTKPSGTATKTGSSIRSSSTTSKPATGSSAGEDDTTDEAAASGGATTTATDSDATDTVEPVDPLANGAPYDDEAT</sequence>
<name>A0A1H5CTD9_9MICO</name>
<evidence type="ECO:0000313" key="9">
    <source>
        <dbReference type="EMBL" id="SED69750.1"/>
    </source>
</evidence>
<evidence type="ECO:0000256" key="7">
    <source>
        <dbReference type="ARBA" id="ARBA00023136"/>
    </source>
</evidence>
<keyword evidence="2" id="KW-0813">Transport</keyword>
<keyword evidence="4" id="KW-0653">Protein transport</keyword>
<reference evidence="10" key="1">
    <citation type="submission" date="2016-10" db="EMBL/GenBank/DDBJ databases">
        <authorList>
            <person name="Varghese N."/>
            <person name="Submissions S."/>
        </authorList>
    </citation>
    <scope>NUCLEOTIDE SEQUENCE [LARGE SCALE GENOMIC DNA]</scope>
    <source>
        <strain evidence="10">DSM 21368</strain>
    </source>
</reference>
<dbReference type="Pfam" id="PF02416">
    <property type="entry name" value="TatA_B_E"/>
    <property type="match status" value="1"/>
</dbReference>
<dbReference type="Proteomes" id="UP000199220">
    <property type="component" value="Unassembled WGS sequence"/>
</dbReference>
<evidence type="ECO:0000256" key="3">
    <source>
        <dbReference type="ARBA" id="ARBA00022692"/>
    </source>
</evidence>
<dbReference type="EMBL" id="FNTX01000001">
    <property type="protein sequence ID" value="SED69750.1"/>
    <property type="molecule type" value="Genomic_DNA"/>
</dbReference>
<protein>
    <submittedName>
        <fullName evidence="9">Sec-independent protein translocase protein TatB</fullName>
    </submittedName>
</protein>
<dbReference type="RefSeq" id="WP_089771514.1">
    <property type="nucleotide sequence ID" value="NZ_FNTX01000001.1"/>
</dbReference>
<evidence type="ECO:0000256" key="8">
    <source>
        <dbReference type="SAM" id="MobiDB-lite"/>
    </source>
</evidence>
<feature type="compositionally biased region" description="Low complexity" evidence="8">
    <location>
        <begin position="94"/>
        <end position="107"/>
    </location>
</feature>
<evidence type="ECO:0000256" key="2">
    <source>
        <dbReference type="ARBA" id="ARBA00022448"/>
    </source>
</evidence>
<keyword evidence="6" id="KW-0811">Translocation</keyword>
<accession>A0A1H5CTD9</accession>
<keyword evidence="10" id="KW-1185">Reference proteome</keyword>
<dbReference type="InterPro" id="IPR003369">
    <property type="entry name" value="TatA/B/E"/>
</dbReference>
<dbReference type="Gene3D" id="1.20.5.3310">
    <property type="match status" value="1"/>
</dbReference>
<feature type="compositionally biased region" description="Basic and acidic residues" evidence="8">
    <location>
        <begin position="73"/>
        <end position="87"/>
    </location>
</feature>
<keyword evidence="5" id="KW-1133">Transmembrane helix</keyword>
<organism evidence="9 10">
    <name type="scientific">Ruania alba</name>
    <dbReference type="NCBI Taxonomy" id="648782"/>
    <lineage>
        <taxon>Bacteria</taxon>
        <taxon>Bacillati</taxon>
        <taxon>Actinomycetota</taxon>
        <taxon>Actinomycetes</taxon>
        <taxon>Micrococcales</taxon>
        <taxon>Ruaniaceae</taxon>
        <taxon>Ruania</taxon>
    </lineage>
</organism>
<evidence type="ECO:0000256" key="1">
    <source>
        <dbReference type="ARBA" id="ARBA00004167"/>
    </source>
</evidence>
<proteinExistence type="predicted"/>
<dbReference type="OrthoDB" id="3267321at2"/>